<name>D7G435_ECTSI</name>
<dbReference type="PROSITE" id="PS51659">
    <property type="entry name" value="GT23"/>
    <property type="match status" value="1"/>
</dbReference>
<dbReference type="SMR" id="D7G435"/>
<dbReference type="Gene3D" id="3.40.50.11350">
    <property type="match status" value="1"/>
</dbReference>
<dbReference type="STRING" id="2880.D7G435"/>
<dbReference type="OrthoDB" id="2014825at2759"/>
<sequence>MLATMADSSHRNEKSRTVRRGGRPRRGGCTPRAALQASVVLAVLGRCSSYVRAEAEVAEAEDGSKTPALSMELDVGDESRVTAADGSEGGDAAAAAAAAAAPAVLFSSEWAVEYARGEEGCDLARGSFMWRGQGLGSNINNMLNAWVYALSVEKWSDMTVVVGENQMKWVDCGEESGGEAQTGWDCIFKPMPHLCTFPSAESWKEYMVSKDLPEAELVEVARLDQDAVRFHPEEIVASLEGSGVDHIAALAAMAKYLWSNVTPWLQADVDFVTRASPSDVFQESPFLGLHIRRGDKVTHGRRASMYLCKEYLEAAVEFLEGDDSQLSVGDIKGIWVASDEPKVIAKVKQIAPDYLPNVSEDDIFWASGGVEGGPEIGRTATRTDKETYADFVYTLADLQQLTAADLFVGTFSSNMGRLLVLLRESIGLKDRASAVSIDGPWRAGRRRRRAMRGVRGPE</sequence>
<evidence type="ECO:0000256" key="1">
    <source>
        <dbReference type="ARBA" id="ARBA00022676"/>
    </source>
</evidence>
<dbReference type="EMBL" id="FN649760">
    <property type="protein sequence ID" value="CBJ33653.1"/>
    <property type="molecule type" value="Genomic_DNA"/>
</dbReference>
<feature type="compositionally biased region" description="Basic residues" evidence="3">
    <location>
        <begin position="17"/>
        <end position="26"/>
    </location>
</feature>
<evidence type="ECO:0000313" key="5">
    <source>
        <dbReference type="EMBL" id="CBJ33653.1"/>
    </source>
</evidence>
<keyword evidence="2" id="KW-0808">Transferase</keyword>
<dbReference type="AlphaFoldDB" id="D7G435"/>
<proteinExistence type="predicted"/>
<protein>
    <submittedName>
        <fullName evidence="5">Alpha-(1,6)-fucosyltransferase, family GT23</fullName>
    </submittedName>
</protein>
<evidence type="ECO:0000259" key="4">
    <source>
        <dbReference type="PROSITE" id="PS51659"/>
    </source>
</evidence>
<dbReference type="PANTHER" id="PTHR13132">
    <property type="entry name" value="ALPHA- 1,6 -FUCOSYLTRANSFERASE"/>
    <property type="match status" value="1"/>
</dbReference>
<gene>
    <name evidence="5" type="ORF">Esi_0540_0004</name>
</gene>
<dbReference type="eggNOG" id="KOG3705">
    <property type="taxonomic scope" value="Eukaryota"/>
</dbReference>
<keyword evidence="6" id="KW-1185">Reference proteome</keyword>
<evidence type="ECO:0000313" key="6">
    <source>
        <dbReference type="Proteomes" id="UP000002630"/>
    </source>
</evidence>
<organism evidence="5 6">
    <name type="scientific">Ectocarpus siliculosus</name>
    <name type="common">Brown alga</name>
    <name type="synonym">Conferva siliculosa</name>
    <dbReference type="NCBI Taxonomy" id="2880"/>
    <lineage>
        <taxon>Eukaryota</taxon>
        <taxon>Sar</taxon>
        <taxon>Stramenopiles</taxon>
        <taxon>Ochrophyta</taxon>
        <taxon>PX clade</taxon>
        <taxon>Phaeophyceae</taxon>
        <taxon>Ectocarpales</taxon>
        <taxon>Ectocarpaceae</taxon>
        <taxon>Ectocarpus</taxon>
    </lineage>
</organism>
<reference evidence="5 6" key="1">
    <citation type="journal article" date="2010" name="Nature">
        <title>The Ectocarpus genome and the independent evolution of multicellularity in brown algae.</title>
        <authorList>
            <person name="Cock J.M."/>
            <person name="Sterck L."/>
            <person name="Rouze P."/>
            <person name="Scornet D."/>
            <person name="Allen A.E."/>
            <person name="Amoutzias G."/>
            <person name="Anthouard V."/>
            <person name="Artiguenave F."/>
            <person name="Aury J.M."/>
            <person name="Badger J.H."/>
            <person name="Beszteri B."/>
            <person name="Billiau K."/>
            <person name="Bonnet E."/>
            <person name="Bothwell J.H."/>
            <person name="Bowler C."/>
            <person name="Boyen C."/>
            <person name="Brownlee C."/>
            <person name="Carrano C.J."/>
            <person name="Charrier B."/>
            <person name="Cho G.Y."/>
            <person name="Coelho S.M."/>
            <person name="Collen J."/>
            <person name="Corre E."/>
            <person name="Da Silva C."/>
            <person name="Delage L."/>
            <person name="Delaroque N."/>
            <person name="Dittami S.M."/>
            <person name="Doulbeau S."/>
            <person name="Elias M."/>
            <person name="Farnham G."/>
            <person name="Gachon C.M."/>
            <person name="Gschloessl B."/>
            <person name="Heesch S."/>
            <person name="Jabbari K."/>
            <person name="Jubin C."/>
            <person name="Kawai H."/>
            <person name="Kimura K."/>
            <person name="Kloareg B."/>
            <person name="Kupper F.C."/>
            <person name="Lang D."/>
            <person name="Le Bail A."/>
            <person name="Leblanc C."/>
            <person name="Lerouge P."/>
            <person name="Lohr M."/>
            <person name="Lopez P.J."/>
            <person name="Martens C."/>
            <person name="Maumus F."/>
            <person name="Michel G."/>
            <person name="Miranda-Saavedra D."/>
            <person name="Morales J."/>
            <person name="Moreau H."/>
            <person name="Motomura T."/>
            <person name="Nagasato C."/>
            <person name="Napoli C.A."/>
            <person name="Nelson D.R."/>
            <person name="Nyvall-Collen P."/>
            <person name="Peters A.F."/>
            <person name="Pommier C."/>
            <person name="Potin P."/>
            <person name="Poulain J."/>
            <person name="Quesneville H."/>
            <person name="Read B."/>
            <person name="Rensing S.A."/>
            <person name="Ritter A."/>
            <person name="Rousvoal S."/>
            <person name="Samanta M."/>
            <person name="Samson G."/>
            <person name="Schroeder D.C."/>
            <person name="Segurens B."/>
            <person name="Strittmatter M."/>
            <person name="Tonon T."/>
            <person name="Tregear J.W."/>
            <person name="Valentin K."/>
            <person name="von Dassow P."/>
            <person name="Yamagishi T."/>
            <person name="Van de Peer Y."/>
            <person name="Wincker P."/>
        </authorList>
    </citation>
    <scope>NUCLEOTIDE SEQUENCE [LARGE SCALE GENOMIC DNA]</scope>
    <source>
        <strain evidence="6">Ec32 / CCAP1310/4</strain>
    </source>
</reference>
<evidence type="ECO:0000256" key="3">
    <source>
        <dbReference type="SAM" id="MobiDB-lite"/>
    </source>
</evidence>
<dbReference type="GO" id="GO:0006487">
    <property type="term" value="P:protein N-linked glycosylation"/>
    <property type="evidence" value="ECO:0007669"/>
    <property type="project" value="TreeGrafter"/>
</dbReference>
<dbReference type="GO" id="GO:0046921">
    <property type="term" value="F:alpha-(1-&gt;6)-fucosyltransferase activity"/>
    <property type="evidence" value="ECO:0007669"/>
    <property type="project" value="TreeGrafter"/>
</dbReference>
<dbReference type="Pfam" id="PF19745">
    <property type="entry name" value="FUT8_N_cat"/>
    <property type="match status" value="1"/>
</dbReference>
<evidence type="ECO:0000256" key="2">
    <source>
        <dbReference type="ARBA" id="ARBA00022679"/>
    </source>
</evidence>
<dbReference type="InterPro" id="IPR027350">
    <property type="entry name" value="GT23_dom"/>
</dbReference>
<feature type="region of interest" description="Disordered" evidence="3">
    <location>
        <begin position="1"/>
        <end position="30"/>
    </location>
</feature>
<accession>D7G435</accession>
<dbReference type="PANTHER" id="PTHR13132:SF29">
    <property type="entry name" value="ALPHA-(1,6)-FUCOSYLTRANSFERASE"/>
    <property type="match status" value="1"/>
</dbReference>
<dbReference type="InterPro" id="IPR045573">
    <property type="entry name" value="Fut8_N_cat"/>
</dbReference>
<feature type="domain" description="GT23" evidence="4">
    <location>
        <begin position="123"/>
        <end position="437"/>
    </location>
</feature>
<dbReference type="InParanoid" id="D7G435"/>
<dbReference type="Proteomes" id="UP000002630">
    <property type="component" value="Unassembled WGS sequence"/>
</dbReference>
<keyword evidence="1" id="KW-0328">Glycosyltransferase</keyword>